<protein>
    <submittedName>
        <fullName evidence="2">Uncharacterized protein LOC130506648</fullName>
    </submittedName>
</protein>
<dbReference type="GeneID" id="130506648"/>
<dbReference type="AlphaFoldDB" id="A0A9W3D0M1"/>
<proteinExistence type="predicted"/>
<gene>
    <name evidence="2" type="primary">LOC130506648</name>
</gene>
<accession>A0A9W3D0M1</accession>
<evidence type="ECO:0000313" key="1">
    <source>
        <dbReference type="Proteomes" id="UP000504610"/>
    </source>
</evidence>
<sequence>MSLRHCLQVSEKFLLWELSALISARNSNRYKEFHCPSTISTHMAVNVSLPLDHSIKHLDLSHCFCLNQDEHLITQFLSEGQNEEESMRFACFPGTEVPSYFGDQETRTSITLEVLPSPKVMAFDGCVLLACLSPFHLQFSPFSYNWCWEVDWIFRLELRPDFFHSHDESSFHTFQEEAVESDHLVILRASKTLGEDIDSFRFKSDLLFSEEFKCLPAEIKSCGARLILEDEQADLENKTCQIPSSF</sequence>
<evidence type="ECO:0000313" key="2">
    <source>
        <dbReference type="RefSeq" id="XP_056857317.1"/>
    </source>
</evidence>
<name>A0A9W3D0M1_RAPSA</name>
<reference evidence="1" key="1">
    <citation type="journal article" date="2019" name="Database">
        <title>The radish genome database (RadishGD): an integrated information resource for radish genomics.</title>
        <authorList>
            <person name="Yu H.J."/>
            <person name="Baek S."/>
            <person name="Lee Y.J."/>
            <person name="Cho A."/>
            <person name="Mun J.H."/>
        </authorList>
    </citation>
    <scope>NUCLEOTIDE SEQUENCE [LARGE SCALE GENOMIC DNA]</scope>
    <source>
        <strain evidence="1">cv. WK10039</strain>
    </source>
</reference>
<dbReference type="KEGG" id="rsz:130506648"/>
<organism evidence="1 2">
    <name type="scientific">Raphanus sativus</name>
    <name type="common">Radish</name>
    <name type="synonym">Raphanus raphanistrum var. sativus</name>
    <dbReference type="NCBI Taxonomy" id="3726"/>
    <lineage>
        <taxon>Eukaryota</taxon>
        <taxon>Viridiplantae</taxon>
        <taxon>Streptophyta</taxon>
        <taxon>Embryophyta</taxon>
        <taxon>Tracheophyta</taxon>
        <taxon>Spermatophyta</taxon>
        <taxon>Magnoliopsida</taxon>
        <taxon>eudicotyledons</taxon>
        <taxon>Gunneridae</taxon>
        <taxon>Pentapetalae</taxon>
        <taxon>rosids</taxon>
        <taxon>malvids</taxon>
        <taxon>Brassicales</taxon>
        <taxon>Brassicaceae</taxon>
        <taxon>Brassiceae</taxon>
        <taxon>Raphanus</taxon>
    </lineage>
</organism>
<reference evidence="2" key="2">
    <citation type="submission" date="2025-08" db="UniProtKB">
        <authorList>
            <consortium name="RefSeq"/>
        </authorList>
    </citation>
    <scope>IDENTIFICATION</scope>
    <source>
        <tissue evidence="2">Leaf</tissue>
    </source>
</reference>
<dbReference type="RefSeq" id="XP_056857317.1">
    <property type="nucleotide sequence ID" value="XM_057001337.1"/>
</dbReference>
<keyword evidence="1" id="KW-1185">Reference proteome</keyword>
<dbReference type="Proteomes" id="UP000504610">
    <property type="component" value="Chromosome 2"/>
</dbReference>